<accession>A0ABW3CWR0</accession>
<dbReference type="Gene3D" id="3.30.420.10">
    <property type="entry name" value="Ribonuclease H-like superfamily/Ribonuclease H"/>
    <property type="match status" value="1"/>
</dbReference>
<proteinExistence type="predicted"/>
<comment type="caution">
    <text evidence="2">The sequence shown here is derived from an EMBL/GenBank/DDBJ whole genome shotgun (WGS) entry which is preliminary data.</text>
</comment>
<dbReference type="EMBL" id="JBHTJH010000004">
    <property type="protein sequence ID" value="MFD0862199.1"/>
    <property type="molecule type" value="Genomic_DNA"/>
</dbReference>
<dbReference type="Proteomes" id="UP001596978">
    <property type="component" value="Unassembled WGS sequence"/>
</dbReference>
<dbReference type="PANTHER" id="PTHR30231">
    <property type="entry name" value="DNA POLYMERASE III SUBUNIT EPSILON"/>
    <property type="match status" value="1"/>
</dbReference>
<dbReference type="InterPro" id="IPR012337">
    <property type="entry name" value="RNaseH-like_sf"/>
</dbReference>
<dbReference type="InterPro" id="IPR013520">
    <property type="entry name" value="Ribonucl_H"/>
</dbReference>
<reference evidence="3" key="1">
    <citation type="journal article" date="2019" name="Int. J. Syst. Evol. Microbiol.">
        <title>The Global Catalogue of Microorganisms (GCM) 10K type strain sequencing project: providing services to taxonomists for standard genome sequencing and annotation.</title>
        <authorList>
            <consortium name="The Broad Institute Genomics Platform"/>
            <consortium name="The Broad Institute Genome Sequencing Center for Infectious Disease"/>
            <person name="Wu L."/>
            <person name="Ma J."/>
        </authorList>
    </citation>
    <scope>NUCLEOTIDE SEQUENCE [LARGE SCALE GENOMIC DNA]</scope>
    <source>
        <strain evidence="3">CCUG 62952</strain>
    </source>
</reference>
<dbReference type="RefSeq" id="WP_386406666.1">
    <property type="nucleotide sequence ID" value="NZ_JBHTJH010000004.1"/>
</dbReference>
<dbReference type="Pfam" id="PF00929">
    <property type="entry name" value="RNase_T"/>
    <property type="match status" value="1"/>
</dbReference>
<dbReference type="NCBIfam" id="TIGR00573">
    <property type="entry name" value="dnaq"/>
    <property type="match status" value="1"/>
</dbReference>
<sequence length="223" mass="25809">MLKLFKNNKVFPEYWNEYLDHFDQKKNHNLQNTRFVVFDTETTGLNTSLDRILSIGAVAVSGFQIDVSDSIELYVRQDVYNRGTVSVHGIRKDGHDFKLEEEQAIIEFLKYVKDAILVAHHASFDVAMINIALRRLGLPKLKNKVLDTDDLFKKTKFSTDKEKRYSLDVLMKQFDVKAHDRHTAAGDAYITALVFLKILASLRMIRPITLKDLFFRSKRIGLL</sequence>
<evidence type="ECO:0000259" key="1">
    <source>
        <dbReference type="SMART" id="SM00479"/>
    </source>
</evidence>
<organism evidence="2 3">
    <name type="scientific">Sungkyunkwania multivorans</name>
    <dbReference type="NCBI Taxonomy" id="1173618"/>
    <lineage>
        <taxon>Bacteria</taxon>
        <taxon>Pseudomonadati</taxon>
        <taxon>Bacteroidota</taxon>
        <taxon>Flavobacteriia</taxon>
        <taxon>Flavobacteriales</taxon>
        <taxon>Flavobacteriaceae</taxon>
        <taxon>Sungkyunkwania</taxon>
    </lineage>
</organism>
<dbReference type="PANTHER" id="PTHR30231:SF41">
    <property type="entry name" value="DNA POLYMERASE III SUBUNIT EPSILON"/>
    <property type="match status" value="1"/>
</dbReference>
<feature type="domain" description="Exonuclease" evidence="1">
    <location>
        <begin position="34"/>
        <end position="204"/>
    </location>
</feature>
<dbReference type="SUPFAM" id="SSF53098">
    <property type="entry name" value="Ribonuclease H-like"/>
    <property type="match status" value="1"/>
</dbReference>
<dbReference type="InterPro" id="IPR036397">
    <property type="entry name" value="RNaseH_sf"/>
</dbReference>
<keyword evidence="3" id="KW-1185">Reference proteome</keyword>
<dbReference type="CDD" id="cd06127">
    <property type="entry name" value="DEDDh"/>
    <property type="match status" value="1"/>
</dbReference>
<gene>
    <name evidence="2" type="ORF">ACFQ1M_08255</name>
</gene>
<evidence type="ECO:0000313" key="3">
    <source>
        <dbReference type="Proteomes" id="UP001596978"/>
    </source>
</evidence>
<protein>
    <submittedName>
        <fullName evidence="2">PolC-type DNA polymerase III</fullName>
    </submittedName>
</protein>
<dbReference type="SMART" id="SM00479">
    <property type="entry name" value="EXOIII"/>
    <property type="match status" value="1"/>
</dbReference>
<dbReference type="InterPro" id="IPR006054">
    <property type="entry name" value="DnaQ"/>
</dbReference>
<name>A0ABW3CWR0_9FLAO</name>
<evidence type="ECO:0000313" key="2">
    <source>
        <dbReference type="EMBL" id="MFD0862199.1"/>
    </source>
</evidence>